<sequence>MNKLLKIAIMFAIPLAMWFITPPEGLSVGAWRLLGFYLMAIVGL</sequence>
<gene>
    <name evidence="1" type="ORF">Q604_UNBC06515G0001</name>
</gene>
<proteinExistence type="predicted"/>
<evidence type="ECO:0000313" key="1">
    <source>
        <dbReference type="EMBL" id="ETJ39613.1"/>
    </source>
</evidence>
<dbReference type="EMBL" id="AZMM01006515">
    <property type="protein sequence ID" value="ETJ39613.1"/>
    <property type="molecule type" value="Genomic_DNA"/>
</dbReference>
<comment type="caution">
    <text evidence="1">The sequence shown here is derived from an EMBL/GenBank/DDBJ whole genome shotgun (WGS) entry which is preliminary data.</text>
</comment>
<reference evidence="1" key="1">
    <citation type="submission" date="2013-12" db="EMBL/GenBank/DDBJ databases">
        <title>A Varibaculum cambriense genome reconstructed from a premature infant gut community with otherwise low bacterial novelty that shifts toward anaerobic metabolism during the third week of life.</title>
        <authorList>
            <person name="Brown C.T."/>
            <person name="Sharon I."/>
            <person name="Thomas B.C."/>
            <person name="Castelle C.J."/>
            <person name="Morowitz M.J."/>
            <person name="Banfield J.F."/>
        </authorList>
    </citation>
    <scope>NUCLEOTIDE SEQUENCE</scope>
</reference>
<feature type="non-terminal residue" evidence="1">
    <location>
        <position position="44"/>
    </location>
</feature>
<organism evidence="1">
    <name type="scientific">human gut metagenome</name>
    <dbReference type="NCBI Taxonomy" id="408170"/>
    <lineage>
        <taxon>unclassified sequences</taxon>
        <taxon>metagenomes</taxon>
        <taxon>organismal metagenomes</taxon>
    </lineage>
</organism>
<accession>W1YAL1</accession>
<dbReference type="AlphaFoldDB" id="W1YAL1"/>
<protein>
    <submittedName>
        <fullName evidence="1">Anion transporter family protein</fullName>
    </submittedName>
</protein>
<name>W1YAL1_9ZZZZ</name>